<organism evidence="2 3">
    <name type="scientific">Thalassospira lucentensis</name>
    <dbReference type="NCBI Taxonomy" id="168935"/>
    <lineage>
        <taxon>Bacteria</taxon>
        <taxon>Pseudomonadati</taxon>
        <taxon>Pseudomonadota</taxon>
        <taxon>Alphaproteobacteria</taxon>
        <taxon>Rhodospirillales</taxon>
        <taxon>Thalassospiraceae</taxon>
        <taxon>Thalassospira</taxon>
    </lineage>
</organism>
<dbReference type="GO" id="GO:0009116">
    <property type="term" value="P:nucleoside metabolic process"/>
    <property type="evidence" value="ECO:0007669"/>
    <property type="project" value="InterPro"/>
</dbReference>
<dbReference type="SUPFAM" id="SSF53167">
    <property type="entry name" value="Purine and uridine phosphorylases"/>
    <property type="match status" value="1"/>
</dbReference>
<dbReference type="RefSeq" id="WP_276654127.1">
    <property type="nucleotide sequence ID" value="NZ_DOOG01000142.1"/>
</dbReference>
<gene>
    <name evidence="2" type="ORF">DEF21_16835</name>
</gene>
<comment type="caution">
    <text evidence="2">The sequence shown here is derived from an EMBL/GenBank/DDBJ whole genome shotgun (WGS) entry which is preliminary data.</text>
</comment>
<evidence type="ECO:0000313" key="2">
    <source>
        <dbReference type="EMBL" id="HBU99551.1"/>
    </source>
</evidence>
<proteinExistence type="predicted"/>
<evidence type="ECO:0000259" key="1">
    <source>
        <dbReference type="Pfam" id="PF01048"/>
    </source>
</evidence>
<feature type="domain" description="Nucleoside phosphorylase" evidence="1">
    <location>
        <begin position="155"/>
        <end position="196"/>
    </location>
</feature>
<sequence>MCLALICTSLQFIDEVSLMRGYLHDFAGHNVLFSMAAPAEYGDFLKKQFTPLMIGVGPVEAAINLTAALTELQQSNDLPDLVVTLGSAGSRTLEQAEVYQAISVSYRDMDASVLGFEKGCTPFVDFPAEIMLPHRIPGIPEARLSTGANVVSGAAYDAIDADMVDMESFAILRACQKFGVPLIGLRGISDGKEELSKLSDWTAYLHVVDEKLSHAVDKLKVGLESGEISLSKG</sequence>
<dbReference type="InterPro" id="IPR035994">
    <property type="entry name" value="Nucleoside_phosphorylase_sf"/>
</dbReference>
<dbReference type="EMBL" id="DOOG01000142">
    <property type="protein sequence ID" value="HBU99551.1"/>
    <property type="molecule type" value="Genomic_DNA"/>
</dbReference>
<dbReference type="GO" id="GO:0003824">
    <property type="term" value="F:catalytic activity"/>
    <property type="evidence" value="ECO:0007669"/>
    <property type="project" value="InterPro"/>
</dbReference>
<accession>A0A358HWL3</accession>
<dbReference type="Pfam" id="PF01048">
    <property type="entry name" value="PNP_UDP_1"/>
    <property type="match status" value="1"/>
</dbReference>
<evidence type="ECO:0000313" key="3">
    <source>
        <dbReference type="Proteomes" id="UP000264753"/>
    </source>
</evidence>
<dbReference type="AlphaFoldDB" id="A0A358HWL3"/>
<dbReference type="Gene3D" id="3.40.50.1580">
    <property type="entry name" value="Nucleoside phosphorylase domain"/>
    <property type="match status" value="1"/>
</dbReference>
<protein>
    <submittedName>
        <fullName evidence="2">5'-methylthioadenosine/S-adenosylhomocysteine nucleosidase</fullName>
    </submittedName>
</protein>
<dbReference type="InterPro" id="IPR000845">
    <property type="entry name" value="Nucleoside_phosphorylase_d"/>
</dbReference>
<dbReference type="InterPro" id="IPR010050">
    <property type="entry name" value="MTA_SAH_nuc_hyp"/>
</dbReference>
<dbReference type="NCBIfam" id="TIGR01705">
    <property type="entry name" value="MTA_SAH-nuc-hyp"/>
    <property type="match status" value="1"/>
</dbReference>
<name>A0A358HWL3_9PROT</name>
<reference evidence="2 3" key="1">
    <citation type="journal article" date="2018" name="Nat. Biotechnol.">
        <title>A standardized bacterial taxonomy based on genome phylogeny substantially revises the tree of life.</title>
        <authorList>
            <person name="Parks D.H."/>
            <person name="Chuvochina M."/>
            <person name="Waite D.W."/>
            <person name="Rinke C."/>
            <person name="Skarshewski A."/>
            <person name="Chaumeil P.A."/>
            <person name="Hugenholtz P."/>
        </authorList>
    </citation>
    <scope>NUCLEOTIDE SEQUENCE [LARGE SCALE GENOMIC DNA]</scope>
    <source>
        <strain evidence="2">UBA8707</strain>
    </source>
</reference>
<dbReference type="Proteomes" id="UP000264753">
    <property type="component" value="Unassembled WGS sequence"/>
</dbReference>